<gene>
    <name evidence="1" type="primary">76</name>
    <name evidence="1" type="ORF">STINGER_76</name>
</gene>
<name>G8I9J7_9CAUD</name>
<dbReference type="EMBL" id="JN699011">
    <property type="protein sequence ID" value="AER49390.1"/>
    <property type="molecule type" value="Genomic_DNA"/>
</dbReference>
<dbReference type="Proteomes" id="UP000005653">
    <property type="component" value="Segment"/>
</dbReference>
<reference evidence="1 2" key="1">
    <citation type="journal article" date="2012" name="J. Virol.">
        <title>Complete Genome Sequences of 138 Mycobacteriophages.</title>
        <authorList>
            <consortium name="the Science Education Alliance Phage Hunters Advancing Genomics and Evolutionary Science Program"/>
            <consortium name="the KwaZulu-Natal Research Institute for Tuberculosis and HIV Mycobacterial Genetics Course Students"/>
            <consortium name="the Phage Hunters Integrating Research and Education Program"/>
            <person name="Hatfull G.F."/>
        </authorList>
    </citation>
    <scope>NUCLEOTIDE SEQUENCE [LARGE SCALE GENOMIC DNA]</scope>
</reference>
<evidence type="ECO:0000313" key="1">
    <source>
        <dbReference type="EMBL" id="AER49390.1"/>
    </source>
</evidence>
<proteinExistence type="predicted"/>
<dbReference type="KEGG" id="vg:18989872"/>
<dbReference type="OrthoDB" id="26792at10239"/>
<dbReference type="RefSeq" id="YP_009018491.1">
    <property type="nucleotide sequence ID" value="NC_023741.1"/>
</dbReference>
<protein>
    <submittedName>
        <fullName evidence="1">Uncharacterized protein</fullName>
    </submittedName>
</protein>
<evidence type="ECO:0000313" key="2">
    <source>
        <dbReference type="Proteomes" id="UP000005653"/>
    </source>
</evidence>
<dbReference type="GeneID" id="18989872"/>
<sequence length="49" mass="5537">MTHNLSPEALALARIRELCAEYGSALTVPINRLNAILDDWERDEEAQRA</sequence>
<organism evidence="1 2">
    <name type="scientific">Mycobacterium phage Stinger</name>
    <dbReference type="NCBI Taxonomy" id="1089137"/>
    <lineage>
        <taxon>Viruses</taxon>
        <taxon>Duplodnaviria</taxon>
        <taxon>Heunggongvirae</taxon>
        <taxon>Uroviricota</taxon>
        <taxon>Caudoviricetes</taxon>
        <taxon>Bclasvirinae</taxon>
        <taxon>Coopervirus</taxon>
        <taxon>Coopervirus stinger</taxon>
    </lineage>
</organism>
<keyword evidence="2" id="KW-1185">Reference proteome</keyword>
<accession>G8I9J7</accession>